<gene>
    <name evidence="3" type="ORF">KDK95_10925</name>
</gene>
<proteinExistence type="predicted"/>
<keyword evidence="2" id="KW-1133">Transmembrane helix</keyword>
<feature type="transmembrane region" description="Helical" evidence="2">
    <location>
        <begin position="50"/>
        <end position="73"/>
    </location>
</feature>
<comment type="caution">
    <text evidence="3">The sequence shown here is derived from an EMBL/GenBank/DDBJ whole genome shotgun (WGS) entry which is preliminary data.</text>
</comment>
<evidence type="ECO:0000256" key="2">
    <source>
        <dbReference type="SAM" id="Phobius"/>
    </source>
</evidence>
<dbReference type="AlphaFoldDB" id="A0A941IFX5"/>
<sequence length="305" mass="30797">MSEQEPDPDDGGAQSFAGAGIEGDPAVSAAMPQEYSEIPTSVGNKPARRAGWAVALGVGYVVLAAGTAFGVIADKSPAAVDVTAVNASAYAATASPTASASAAAGAHASKSASASASTAPSPSAAATTAAATPKSTVTGSVSDGIHSGDLRYFLLTPPQGASSVQGDPDGTTQTIDDVISTYTDQSQVKSSLQQMGFKTACERTYQDTTMSANVDIELLQFDGSGGASQWLSDFSFSGNGYQSISVSGESGAVGWSYAKAGYYELVGAYREGDTFFQVTIYGQSVIPAQDLGQVISAEHARLAHG</sequence>
<dbReference type="Proteomes" id="UP000676325">
    <property type="component" value="Unassembled WGS sequence"/>
</dbReference>
<dbReference type="EMBL" id="JAGSOH010000023">
    <property type="protein sequence ID" value="MBR7826815.1"/>
    <property type="molecule type" value="Genomic_DNA"/>
</dbReference>
<evidence type="ECO:0000256" key="1">
    <source>
        <dbReference type="SAM" id="MobiDB-lite"/>
    </source>
</evidence>
<feature type="region of interest" description="Disordered" evidence="1">
    <location>
        <begin position="1"/>
        <end position="33"/>
    </location>
</feature>
<evidence type="ECO:0000313" key="4">
    <source>
        <dbReference type="Proteomes" id="UP000676325"/>
    </source>
</evidence>
<keyword evidence="4" id="KW-1185">Reference proteome</keyword>
<feature type="compositionally biased region" description="Acidic residues" evidence="1">
    <location>
        <begin position="1"/>
        <end position="10"/>
    </location>
</feature>
<dbReference type="RefSeq" id="WP_212517960.1">
    <property type="nucleotide sequence ID" value="NZ_JAGSOH010000023.1"/>
</dbReference>
<name>A0A941IFX5_9ACTN</name>
<accession>A0A941IFX5</accession>
<keyword evidence="2" id="KW-0812">Transmembrane</keyword>
<evidence type="ECO:0000313" key="3">
    <source>
        <dbReference type="EMBL" id="MBR7826815.1"/>
    </source>
</evidence>
<keyword evidence="2" id="KW-0472">Membrane</keyword>
<protein>
    <submittedName>
        <fullName evidence="3">Uncharacterized protein</fullName>
    </submittedName>
</protein>
<organism evidence="3 4">
    <name type="scientific">Actinospica acidithermotolerans</name>
    <dbReference type="NCBI Taxonomy" id="2828514"/>
    <lineage>
        <taxon>Bacteria</taxon>
        <taxon>Bacillati</taxon>
        <taxon>Actinomycetota</taxon>
        <taxon>Actinomycetes</taxon>
        <taxon>Catenulisporales</taxon>
        <taxon>Actinospicaceae</taxon>
        <taxon>Actinospica</taxon>
    </lineage>
</organism>
<reference evidence="3" key="1">
    <citation type="submission" date="2021-04" db="EMBL/GenBank/DDBJ databases">
        <title>Genome based classification of Actinospica acidithermotolerans sp. nov., an actinobacterium isolated from an Indonesian hot spring.</title>
        <authorList>
            <person name="Kusuma A.B."/>
            <person name="Putra K.E."/>
            <person name="Nafisah S."/>
            <person name="Loh J."/>
            <person name="Nouioui I."/>
            <person name="Goodfellow M."/>
        </authorList>
    </citation>
    <scope>NUCLEOTIDE SEQUENCE</scope>
    <source>
        <strain evidence="3">MGRD01-02</strain>
    </source>
</reference>